<keyword evidence="2" id="KW-1185">Reference proteome</keyword>
<evidence type="ECO:0000313" key="2">
    <source>
        <dbReference type="Proteomes" id="UP001293254"/>
    </source>
</evidence>
<dbReference type="AlphaFoldDB" id="A0AAE2CUI0"/>
<name>A0AAE2CUI0_9LAMI</name>
<accession>A0AAE2CUI0</accession>
<sequence length="119" mass="13922">MRLPHFYTKPEKRSQRSYYQCEAIKGRSHEVMEKEDFLGGNSGERRLRTKKHMDMGSFGTSLGSPAFITTGDSFACKLEHNMRLPGVERVLLFCYGKRDSWEPSLMNFPFRVKRRDKLP</sequence>
<proteinExistence type="predicted"/>
<reference evidence="1" key="2">
    <citation type="journal article" date="2024" name="Plant">
        <title>Genomic evolution and insights into agronomic trait innovations of Sesamum species.</title>
        <authorList>
            <person name="Miao H."/>
            <person name="Wang L."/>
            <person name="Qu L."/>
            <person name="Liu H."/>
            <person name="Sun Y."/>
            <person name="Le M."/>
            <person name="Wang Q."/>
            <person name="Wei S."/>
            <person name="Zheng Y."/>
            <person name="Lin W."/>
            <person name="Duan Y."/>
            <person name="Cao H."/>
            <person name="Xiong S."/>
            <person name="Wang X."/>
            <person name="Wei L."/>
            <person name="Li C."/>
            <person name="Ma Q."/>
            <person name="Ju M."/>
            <person name="Zhao R."/>
            <person name="Li G."/>
            <person name="Mu C."/>
            <person name="Tian Q."/>
            <person name="Mei H."/>
            <person name="Zhang T."/>
            <person name="Gao T."/>
            <person name="Zhang H."/>
        </authorList>
    </citation>
    <scope>NUCLEOTIDE SEQUENCE</scope>
    <source>
        <strain evidence="1">3651</strain>
    </source>
</reference>
<organism evidence="1 2">
    <name type="scientific">Sesamum alatum</name>
    <dbReference type="NCBI Taxonomy" id="300844"/>
    <lineage>
        <taxon>Eukaryota</taxon>
        <taxon>Viridiplantae</taxon>
        <taxon>Streptophyta</taxon>
        <taxon>Embryophyta</taxon>
        <taxon>Tracheophyta</taxon>
        <taxon>Spermatophyta</taxon>
        <taxon>Magnoliopsida</taxon>
        <taxon>eudicotyledons</taxon>
        <taxon>Gunneridae</taxon>
        <taxon>Pentapetalae</taxon>
        <taxon>asterids</taxon>
        <taxon>lamiids</taxon>
        <taxon>Lamiales</taxon>
        <taxon>Pedaliaceae</taxon>
        <taxon>Sesamum</taxon>
    </lineage>
</organism>
<dbReference type="Proteomes" id="UP001293254">
    <property type="component" value="Unassembled WGS sequence"/>
</dbReference>
<comment type="caution">
    <text evidence="1">The sequence shown here is derived from an EMBL/GenBank/DDBJ whole genome shotgun (WGS) entry which is preliminary data.</text>
</comment>
<evidence type="ECO:0000313" key="1">
    <source>
        <dbReference type="EMBL" id="KAK4435096.1"/>
    </source>
</evidence>
<dbReference type="EMBL" id="JACGWO010000002">
    <property type="protein sequence ID" value="KAK4435096.1"/>
    <property type="molecule type" value="Genomic_DNA"/>
</dbReference>
<gene>
    <name evidence="1" type="ORF">Salat_0672900</name>
</gene>
<protein>
    <submittedName>
        <fullName evidence="1">Uncharacterized protein</fullName>
    </submittedName>
</protein>
<reference evidence="1" key="1">
    <citation type="submission" date="2020-06" db="EMBL/GenBank/DDBJ databases">
        <authorList>
            <person name="Li T."/>
            <person name="Hu X."/>
            <person name="Zhang T."/>
            <person name="Song X."/>
            <person name="Zhang H."/>
            <person name="Dai N."/>
            <person name="Sheng W."/>
            <person name="Hou X."/>
            <person name="Wei L."/>
        </authorList>
    </citation>
    <scope>NUCLEOTIDE SEQUENCE</scope>
    <source>
        <strain evidence="1">3651</strain>
        <tissue evidence="1">Leaf</tissue>
    </source>
</reference>